<evidence type="ECO:0000313" key="2">
    <source>
        <dbReference type="EMBL" id="MDT6988526.1"/>
    </source>
</evidence>
<gene>
    <name evidence="2" type="ORF">RI536_00065</name>
</gene>
<name>A0AAW8VQT5_LACPE</name>
<dbReference type="NCBIfam" id="TIGR02220">
    <property type="entry name" value="phg_TIGR02220"/>
    <property type="match status" value="1"/>
</dbReference>
<organism evidence="2 3">
    <name type="scientific">Lactiplantibacillus pentosus</name>
    <name type="common">Lactobacillus pentosus</name>
    <dbReference type="NCBI Taxonomy" id="1589"/>
    <lineage>
        <taxon>Bacteria</taxon>
        <taxon>Bacillati</taxon>
        <taxon>Bacillota</taxon>
        <taxon>Bacilli</taxon>
        <taxon>Lactobacillales</taxon>
        <taxon>Lactobacillaceae</taxon>
        <taxon>Lactiplantibacillus</taxon>
    </lineage>
</organism>
<feature type="domain" description="Phage conserved hypothetical protein C-terminal" evidence="1">
    <location>
        <begin position="157"/>
        <end position="230"/>
    </location>
</feature>
<dbReference type="Proteomes" id="UP001267003">
    <property type="component" value="Unassembled WGS sequence"/>
</dbReference>
<sequence length="247" mass="28579">MIGGNMAQRRMFSKKITDTDLFLEMPLSSQALYFHLNMHADDDGFVANAKTIKRMTGASEDDLKILLAKQFIFSFESGVVVIKDWKIHNYIRKDTYNSTIYGDEKKKLVEDANGAYTLRGRVVDEPSPQVRLGKDRLGKDSKEHSTADAEQFDWKTVIDYLNQKADKHFKHTDANKRLIIARYKDGGFTVDEMKKVIDNQCAKWLNNPEMNQYLRPATLFRASKFEGYLNDQSVDNNKPQTREDWFS</sequence>
<dbReference type="EMBL" id="JAVLAQ010000001">
    <property type="protein sequence ID" value="MDT6988526.1"/>
    <property type="molecule type" value="Genomic_DNA"/>
</dbReference>
<reference evidence="2" key="1">
    <citation type="submission" date="2023-08" db="EMBL/GenBank/DDBJ databases">
        <authorList>
            <person name="Page C.A."/>
            <person name="Perez-Diaz I.M."/>
        </authorList>
    </citation>
    <scope>NUCLEOTIDE SEQUENCE</scope>
    <source>
        <strain evidence="2">7.8.46</strain>
    </source>
</reference>
<dbReference type="InterPro" id="IPR011741">
    <property type="entry name" value="Phg_2220_C"/>
</dbReference>
<comment type="caution">
    <text evidence="2">The sequence shown here is derived from an EMBL/GenBank/DDBJ whole genome shotgun (WGS) entry which is preliminary data.</text>
</comment>
<dbReference type="Pfam" id="PF09524">
    <property type="entry name" value="Phg_2220_C"/>
    <property type="match status" value="1"/>
</dbReference>
<dbReference type="RefSeq" id="WP_231122325.1">
    <property type="nucleotide sequence ID" value="NZ_CP016491.1"/>
</dbReference>
<evidence type="ECO:0000259" key="1">
    <source>
        <dbReference type="Pfam" id="PF09524"/>
    </source>
</evidence>
<dbReference type="AlphaFoldDB" id="A0AAW8VQT5"/>
<protein>
    <submittedName>
        <fullName evidence="2">Conserved phage C-terminal domain-containing protein</fullName>
    </submittedName>
</protein>
<accession>A0AAW8VQT5</accession>
<evidence type="ECO:0000313" key="3">
    <source>
        <dbReference type="Proteomes" id="UP001267003"/>
    </source>
</evidence>
<proteinExistence type="predicted"/>